<name>A0A8D8QC51_9HEMI</name>
<sequence>MMRALLLLSLLICCITSINTDDTLDTTVKKRRGRPKKVNTEPGAVKVTTRPIVISSGEKEKVTNRQEVTTTPPGVTNPGGSHSAVVLSATKTTFDEYETWFDSSGFWQAPLKERAKASTDGATHTKPTPKKIKQKVREIIKTEHKGETRYEYTWISEEQQGENPNYQKNVEDYSLIQALNKLRE</sequence>
<feature type="compositionally biased region" description="Low complexity" evidence="1">
    <location>
        <begin position="68"/>
        <end position="80"/>
    </location>
</feature>
<accession>A0A8D8QC51</accession>
<protein>
    <submittedName>
        <fullName evidence="3">Uncharacterized protein</fullName>
    </submittedName>
</protein>
<dbReference type="AlphaFoldDB" id="A0A8D8QC51"/>
<evidence type="ECO:0000256" key="1">
    <source>
        <dbReference type="SAM" id="MobiDB-lite"/>
    </source>
</evidence>
<feature type="chain" id="PRO_5034914699" evidence="2">
    <location>
        <begin position="21"/>
        <end position="184"/>
    </location>
</feature>
<feature type="signal peptide" evidence="2">
    <location>
        <begin position="1"/>
        <end position="20"/>
    </location>
</feature>
<organism evidence="3">
    <name type="scientific">Cacopsylla melanoneura</name>
    <dbReference type="NCBI Taxonomy" id="428564"/>
    <lineage>
        <taxon>Eukaryota</taxon>
        <taxon>Metazoa</taxon>
        <taxon>Ecdysozoa</taxon>
        <taxon>Arthropoda</taxon>
        <taxon>Hexapoda</taxon>
        <taxon>Insecta</taxon>
        <taxon>Pterygota</taxon>
        <taxon>Neoptera</taxon>
        <taxon>Paraneoptera</taxon>
        <taxon>Hemiptera</taxon>
        <taxon>Sternorrhyncha</taxon>
        <taxon>Psylloidea</taxon>
        <taxon>Psyllidae</taxon>
        <taxon>Psyllinae</taxon>
        <taxon>Cacopsylla</taxon>
    </lineage>
</organism>
<reference evidence="3" key="1">
    <citation type="submission" date="2021-05" db="EMBL/GenBank/DDBJ databases">
        <authorList>
            <person name="Alioto T."/>
            <person name="Alioto T."/>
            <person name="Gomez Garrido J."/>
        </authorList>
    </citation>
    <scope>NUCLEOTIDE SEQUENCE</scope>
</reference>
<feature type="region of interest" description="Disordered" evidence="1">
    <location>
        <begin position="58"/>
        <end position="82"/>
    </location>
</feature>
<keyword evidence="2" id="KW-0732">Signal</keyword>
<evidence type="ECO:0000256" key="2">
    <source>
        <dbReference type="SAM" id="SignalP"/>
    </source>
</evidence>
<evidence type="ECO:0000313" key="3">
    <source>
        <dbReference type="EMBL" id="CAG6628800.1"/>
    </source>
</evidence>
<dbReference type="EMBL" id="HBUF01068926">
    <property type="protein sequence ID" value="CAG6628800.1"/>
    <property type="molecule type" value="Transcribed_RNA"/>
</dbReference>
<proteinExistence type="predicted"/>